<comment type="caution">
    <text evidence="1">The sequence shown here is derived from an EMBL/GenBank/DDBJ whole genome shotgun (WGS) entry which is preliminary data.</text>
</comment>
<organism evidence="1 2">
    <name type="scientific">Corchorus olitorius</name>
    <dbReference type="NCBI Taxonomy" id="93759"/>
    <lineage>
        <taxon>Eukaryota</taxon>
        <taxon>Viridiplantae</taxon>
        <taxon>Streptophyta</taxon>
        <taxon>Embryophyta</taxon>
        <taxon>Tracheophyta</taxon>
        <taxon>Spermatophyta</taxon>
        <taxon>Magnoliopsida</taxon>
        <taxon>eudicotyledons</taxon>
        <taxon>Gunneridae</taxon>
        <taxon>Pentapetalae</taxon>
        <taxon>rosids</taxon>
        <taxon>malvids</taxon>
        <taxon>Malvales</taxon>
        <taxon>Malvaceae</taxon>
        <taxon>Grewioideae</taxon>
        <taxon>Apeibeae</taxon>
        <taxon>Corchorus</taxon>
    </lineage>
</organism>
<dbReference type="EMBL" id="AWUE01011768">
    <property type="protein sequence ID" value="OMP10477.1"/>
    <property type="molecule type" value="Genomic_DNA"/>
</dbReference>
<protein>
    <submittedName>
        <fullName evidence="1">Uncharacterized protein</fullName>
    </submittedName>
</protein>
<name>A0A1R3KTU9_9ROSI</name>
<reference evidence="2" key="1">
    <citation type="submission" date="2013-09" db="EMBL/GenBank/DDBJ databases">
        <title>Corchorus olitorius genome sequencing.</title>
        <authorList>
            <person name="Alam M."/>
            <person name="Haque M.S."/>
            <person name="Islam M.S."/>
            <person name="Emdad E.M."/>
            <person name="Islam M.M."/>
            <person name="Ahmed B."/>
            <person name="Halim A."/>
            <person name="Hossen Q.M.M."/>
            <person name="Hossain M.Z."/>
            <person name="Ahmed R."/>
            <person name="Khan M.M."/>
            <person name="Islam R."/>
            <person name="Rashid M.M."/>
            <person name="Khan S.A."/>
            <person name="Rahman M.S."/>
            <person name="Alam M."/>
            <person name="Yahiya A.S."/>
            <person name="Khan M.S."/>
            <person name="Azam M.S."/>
            <person name="Haque T."/>
            <person name="Lashkar M.Z.H."/>
            <person name="Akhand A.I."/>
            <person name="Morshed G."/>
            <person name="Roy S."/>
            <person name="Uddin K.S."/>
            <person name="Rabeya T."/>
            <person name="Hossain A.S."/>
            <person name="Chowdhury A."/>
            <person name="Snigdha A.R."/>
            <person name="Mortoza M.S."/>
            <person name="Matin S.A."/>
            <person name="Hoque S.M.E."/>
            <person name="Islam M.K."/>
            <person name="Roy D.K."/>
            <person name="Haider R."/>
            <person name="Moosa M.M."/>
            <person name="Elias S.M."/>
            <person name="Hasan A.M."/>
            <person name="Jahan S."/>
            <person name="Shafiuddin M."/>
            <person name="Mahmood N."/>
            <person name="Shommy N.S."/>
        </authorList>
    </citation>
    <scope>NUCLEOTIDE SEQUENCE [LARGE SCALE GENOMIC DNA]</scope>
    <source>
        <strain evidence="2">cv. O-4</strain>
    </source>
</reference>
<evidence type="ECO:0000313" key="1">
    <source>
        <dbReference type="EMBL" id="OMP10477.1"/>
    </source>
</evidence>
<proteinExistence type="predicted"/>
<accession>A0A1R3KTU9</accession>
<keyword evidence="2" id="KW-1185">Reference proteome</keyword>
<dbReference type="AlphaFoldDB" id="A0A1R3KTU9"/>
<gene>
    <name evidence="1" type="ORF">COLO4_04480</name>
</gene>
<sequence>MNESYTARKINLFRGVRSSDSPSNYVLSPLQMIRSLGYSYLTSPFPYRSKTKIIPCLSIEPGIRSVVSVHYWGTTRSASRLKPPKVHLPLCGLF</sequence>
<evidence type="ECO:0000313" key="2">
    <source>
        <dbReference type="Proteomes" id="UP000187203"/>
    </source>
</evidence>
<dbReference type="Proteomes" id="UP000187203">
    <property type="component" value="Unassembled WGS sequence"/>
</dbReference>